<protein>
    <submittedName>
        <fullName evidence="2">Uncharacterized protein</fullName>
    </submittedName>
</protein>
<evidence type="ECO:0000256" key="1">
    <source>
        <dbReference type="SAM" id="MobiDB-lite"/>
    </source>
</evidence>
<evidence type="ECO:0000313" key="2">
    <source>
        <dbReference type="EMBL" id="MDG0860341.1"/>
    </source>
</evidence>
<reference evidence="2" key="1">
    <citation type="submission" date="2022-05" db="EMBL/GenBank/DDBJ databases">
        <title>Comparative genomics of Staphylococcus equorum isolates.</title>
        <authorList>
            <person name="Luelf R.H."/>
        </authorList>
    </citation>
    <scope>NUCLEOTIDE SEQUENCE</scope>
    <source>
        <strain evidence="2">TMW 2.2343</strain>
    </source>
</reference>
<dbReference type="Proteomes" id="UP001152302">
    <property type="component" value="Unassembled WGS sequence"/>
</dbReference>
<name>A0A9X4LAN2_9STAP</name>
<organism evidence="2 3">
    <name type="scientific">Staphylococcus equorum</name>
    <dbReference type="NCBI Taxonomy" id="246432"/>
    <lineage>
        <taxon>Bacteria</taxon>
        <taxon>Bacillati</taxon>
        <taxon>Bacillota</taxon>
        <taxon>Bacilli</taxon>
        <taxon>Bacillales</taxon>
        <taxon>Staphylococcaceae</taxon>
        <taxon>Staphylococcus</taxon>
    </lineage>
</organism>
<feature type="compositionally biased region" description="Basic and acidic residues" evidence="1">
    <location>
        <begin position="1"/>
        <end position="11"/>
    </location>
</feature>
<dbReference type="AlphaFoldDB" id="A0A9X4LAN2"/>
<feature type="region of interest" description="Disordered" evidence="1">
    <location>
        <begin position="1"/>
        <end position="21"/>
    </location>
</feature>
<dbReference type="EMBL" id="JAMBPX010000011">
    <property type="protein sequence ID" value="MDG0860341.1"/>
    <property type="molecule type" value="Genomic_DNA"/>
</dbReference>
<evidence type="ECO:0000313" key="3">
    <source>
        <dbReference type="Proteomes" id="UP001152302"/>
    </source>
</evidence>
<proteinExistence type="predicted"/>
<gene>
    <name evidence="2" type="ORF">M4L21_13490</name>
</gene>
<comment type="caution">
    <text evidence="2">The sequence shown here is derived from an EMBL/GenBank/DDBJ whole genome shotgun (WGS) entry which is preliminary data.</text>
</comment>
<accession>A0A9X4LAN2</accession>
<sequence length="86" mass="10089">MKKIGQAEREYIMSQPAGSRKRGRQIVVLKDGVQIKRLHSLKEAFTWAEENMICNEGWVKRSLKNNEETKPGRKFKEGGYLFQYLE</sequence>
<dbReference type="RefSeq" id="WP_277595860.1">
    <property type="nucleotide sequence ID" value="NZ_JAMBPX010000011.1"/>
</dbReference>